<organism evidence="1">
    <name type="scientific">Arundo donax</name>
    <name type="common">Giant reed</name>
    <name type="synonym">Donax arundinaceus</name>
    <dbReference type="NCBI Taxonomy" id="35708"/>
    <lineage>
        <taxon>Eukaryota</taxon>
        <taxon>Viridiplantae</taxon>
        <taxon>Streptophyta</taxon>
        <taxon>Embryophyta</taxon>
        <taxon>Tracheophyta</taxon>
        <taxon>Spermatophyta</taxon>
        <taxon>Magnoliopsida</taxon>
        <taxon>Liliopsida</taxon>
        <taxon>Poales</taxon>
        <taxon>Poaceae</taxon>
        <taxon>PACMAD clade</taxon>
        <taxon>Arundinoideae</taxon>
        <taxon>Arundineae</taxon>
        <taxon>Arundo</taxon>
    </lineage>
</organism>
<proteinExistence type="predicted"/>
<dbReference type="EMBL" id="GBRH01194042">
    <property type="protein sequence ID" value="JAE03854.1"/>
    <property type="molecule type" value="Transcribed_RNA"/>
</dbReference>
<reference evidence="1" key="2">
    <citation type="journal article" date="2015" name="Data Brief">
        <title>Shoot transcriptome of the giant reed, Arundo donax.</title>
        <authorList>
            <person name="Barrero R.A."/>
            <person name="Guerrero F.D."/>
            <person name="Moolhuijzen P."/>
            <person name="Goolsby J.A."/>
            <person name="Tidwell J."/>
            <person name="Bellgard S.E."/>
            <person name="Bellgard M.I."/>
        </authorList>
    </citation>
    <scope>NUCLEOTIDE SEQUENCE</scope>
    <source>
        <tissue evidence="1">Shoot tissue taken approximately 20 cm above the soil surface</tissue>
    </source>
</reference>
<name>A0A0A9EXY8_ARUDO</name>
<sequence>MRGQVREKLRRRW</sequence>
<evidence type="ECO:0000313" key="1">
    <source>
        <dbReference type="EMBL" id="JAE03854.1"/>
    </source>
</evidence>
<reference evidence="1" key="1">
    <citation type="submission" date="2014-09" db="EMBL/GenBank/DDBJ databases">
        <authorList>
            <person name="Magalhaes I.L.F."/>
            <person name="Oliveira U."/>
            <person name="Santos F.R."/>
            <person name="Vidigal T.H.D.A."/>
            <person name="Brescovit A.D."/>
            <person name="Santos A.J."/>
        </authorList>
    </citation>
    <scope>NUCLEOTIDE SEQUENCE</scope>
    <source>
        <tissue evidence="1">Shoot tissue taken approximately 20 cm above the soil surface</tissue>
    </source>
</reference>
<protein>
    <submittedName>
        <fullName evidence="1">Uncharacterized protein</fullName>
    </submittedName>
</protein>
<accession>A0A0A9EXY8</accession>